<evidence type="ECO:0000256" key="2">
    <source>
        <dbReference type="SAM" id="SignalP"/>
    </source>
</evidence>
<proteinExistence type="predicted"/>
<accession>A0ABM1A3L0</accession>
<protein>
    <submittedName>
        <fullName evidence="4">Serine/threonine-protein kinase phg2</fullName>
    </submittedName>
</protein>
<evidence type="ECO:0000313" key="3">
    <source>
        <dbReference type="Proteomes" id="UP000694888"/>
    </source>
</evidence>
<feature type="region of interest" description="Disordered" evidence="1">
    <location>
        <begin position="27"/>
        <end position="89"/>
    </location>
</feature>
<feature type="signal peptide" evidence="2">
    <location>
        <begin position="1"/>
        <end position="23"/>
    </location>
</feature>
<keyword evidence="3" id="KW-1185">Reference proteome</keyword>
<reference evidence="4" key="1">
    <citation type="submission" date="2025-08" db="UniProtKB">
        <authorList>
            <consortium name="RefSeq"/>
        </authorList>
    </citation>
    <scope>IDENTIFICATION</scope>
</reference>
<name>A0ABM1A3L0_APLCA</name>
<dbReference type="GeneID" id="106012272"/>
<feature type="compositionally biased region" description="Low complexity" evidence="1">
    <location>
        <begin position="128"/>
        <end position="144"/>
    </location>
</feature>
<organism evidence="3 4">
    <name type="scientific">Aplysia californica</name>
    <name type="common">California sea hare</name>
    <dbReference type="NCBI Taxonomy" id="6500"/>
    <lineage>
        <taxon>Eukaryota</taxon>
        <taxon>Metazoa</taxon>
        <taxon>Spiralia</taxon>
        <taxon>Lophotrochozoa</taxon>
        <taxon>Mollusca</taxon>
        <taxon>Gastropoda</taxon>
        <taxon>Heterobranchia</taxon>
        <taxon>Euthyneura</taxon>
        <taxon>Tectipleura</taxon>
        <taxon>Aplysiida</taxon>
        <taxon>Aplysioidea</taxon>
        <taxon>Aplysiidae</taxon>
        <taxon>Aplysia</taxon>
    </lineage>
</organism>
<dbReference type="GO" id="GO:0016301">
    <property type="term" value="F:kinase activity"/>
    <property type="evidence" value="ECO:0007669"/>
    <property type="project" value="UniProtKB-KW"/>
</dbReference>
<keyword evidence="2" id="KW-0732">Signal</keyword>
<keyword evidence="4" id="KW-0418">Kinase</keyword>
<feature type="chain" id="PRO_5047398482" evidence="2">
    <location>
        <begin position="24"/>
        <end position="300"/>
    </location>
</feature>
<feature type="region of interest" description="Disordered" evidence="1">
    <location>
        <begin position="128"/>
        <end position="160"/>
    </location>
</feature>
<gene>
    <name evidence="4" type="primary">LOC106012272</name>
</gene>
<keyword evidence="4" id="KW-0808">Transferase</keyword>
<dbReference type="RefSeq" id="XP_012940143.2">
    <property type="nucleotide sequence ID" value="XM_013084689.2"/>
</dbReference>
<feature type="compositionally biased region" description="Basic and acidic residues" evidence="1">
    <location>
        <begin position="27"/>
        <end position="40"/>
    </location>
</feature>
<sequence length="300" mass="32901">MKLTGCRIVLLFFFEFSSQTVSAISNEHETEVSSQKRDKLGGSGSTTNSFLSPAIRRNNSHLSTAIADGDNNNDDDDKNTSGVITPPRHDKDGELFFNHLFPDVPRWCQINESGTDFLETCSSSSNNNNNNHNNNNSNNKNNNNAGFGIETEADNSSDPRPECPVDCVSYPDCSCEKACLAVSVCCGPVTYSCAIPMVDGIVFYILGGNCNPDLSNYLVHILIAPTILEIPDTADAFSSIMSLIPVGVPQSNTIYHNIYLKQLVTPLSPFTFGYVSFQLSINIDPQTTEHLWELMKNVPK</sequence>
<evidence type="ECO:0000313" key="4">
    <source>
        <dbReference type="RefSeq" id="XP_012940143.2"/>
    </source>
</evidence>
<evidence type="ECO:0000256" key="1">
    <source>
        <dbReference type="SAM" id="MobiDB-lite"/>
    </source>
</evidence>
<dbReference type="Proteomes" id="UP000694888">
    <property type="component" value="Unplaced"/>
</dbReference>